<dbReference type="GO" id="GO:0006406">
    <property type="term" value="P:mRNA export from nucleus"/>
    <property type="evidence" value="ECO:0007669"/>
    <property type="project" value="TreeGrafter"/>
</dbReference>
<dbReference type="Proteomes" id="UP000492820">
    <property type="component" value="Unassembled WGS sequence"/>
</dbReference>
<dbReference type="EMBL" id="LK028620">
    <property type="protein sequence ID" value="CDS24794.1"/>
    <property type="molecule type" value="Genomic_DNA"/>
</dbReference>
<evidence type="ECO:0000313" key="4">
    <source>
        <dbReference type="EMBL" id="CDS24794.1"/>
    </source>
</evidence>
<evidence type="ECO:0000313" key="5">
    <source>
        <dbReference type="Proteomes" id="UP000492820"/>
    </source>
</evidence>
<accession>A0A068X1Z7</accession>
<protein>
    <submittedName>
        <fullName evidence="4 6">Polymerase delta interacting protein 3</fullName>
    </submittedName>
</protein>
<dbReference type="Gene3D" id="3.30.70.330">
    <property type="match status" value="1"/>
</dbReference>
<gene>
    <name evidence="4" type="ORF">EgrG_000095500</name>
</gene>
<dbReference type="AlphaFoldDB" id="A0A068X1Z7"/>
<dbReference type="GO" id="GO:0003729">
    <property type="term" value="F:mRNA binding"/>
    <property type="evidence" value="ECO:0007669"/>
    <property type="project" value="TreeGrafter"/>
</dbReference>
<dbReference type="CDD" id="cd12681">
    <property type="entry name" value="RRM_SKAR"/>
    <property type="match status" value="1"/>
</dbReference>
<reference evidence="6" key="3">
    <citation type="submission" date="2020-10" db="UniProtKB">
        <authorList>
            <consortium name="WormBaseParasite"/>
        </authorList>
    </citation>
    <scope>IDENTIFICATION</scope>
</reference>
<reference evidence="4" key="2">
    <citation type="submission" date="2014-06" db="EMBL/GenBank/DDBJ databases">
        <authorList>
            <person name="Aslett M."/>
        </authorList>
    </citation>
    <scope>NUCLEOTIDE SEQUENCE</scope>
</reference>
<dbReference type="WBParaSite" id="EgrG_000095500">
    <property type="protein sequence ID" value="EgrG_000095500"/>
    <property type="gene ID" value="EgrG_000095500"/>
</dbReference>
<dbReference type="PROSITE" id="PS50102">
    <property type="entry name" value="RRM"/>
    <property type="match status" value="1"/>
</dbReference>
<dbReference type="InterPro" id="IPR051229">
    <property type="entry name" value="ALYREF_mRNA_export"/>
</dbReference>
<dbReference type="InterPro" id="IPR000504">
    <property type="entry name" value="RRM_dom"/>
</dbReference>
<dbReference type="InterPro" id="IPR035979">
    <property type="entry name" value="RBD_domain_sf"/>
</dbReference>
<proteinExistence type="predicted"/>
<reference evidence="4 5" key="1">
    <citation type="journal article" date="2013" name="Nature">
        <title>The genomes of four tapeworm species reveal adaptations to parasitism.</title>
        <authorList>
            <person name="Tsai I.J."/>
            <person name="Zarowiecki M."/>
            <person name="Holroyd N."/>
            <person name="Garciarrubio A."/>
            <person name="Sanchez-Flores A."/>
            <person name="Brooks K.L."/>
            <person name="Tracey A."/>
            <person name="Bobes R.J."/>
            <person name="Fragoso G."/>
            <person name="Sciutto E."/>
            <person name="Aslett M."/>
            <person name="Beasley H."/>
            <person name="Bennett H.M."/>
            <person name="Cai J."/>
            <person name="Camicia F."/>
            <person name="Clark R."/>
            <person name="Cucher M."/>
            <person name="De Silva N."/>
            <person name="Day T.A."/>
            <person name="Deplazes P."/>
            <person name="Estrada K."/>
            <person name="Fernandez C."/>
            <person name="Holland P.W."/>
            <person name="Hou J."/>
            <person name="Hu S."/>
            <person name="Huckvale T."/>
            <person name="Hung S.S."/>
            <person name="Kamenetzky L."/>
            <person name="Keane J.A."/>
            <person name="Kiss F."/>
            <person name="Koziol U."/>
            <person name="Lambert O."/>
            <person name="Liu K."/>
            <person name="Luo X."/>
            <person name="Luo Y."/>
            <person name="Macchiaroli N."/>
            <person name="Nichol S."/>
            <person name="Paps J."/>
            <person name="Parkinson J."/>
            <person name="Pouchkina-Stantcheva N."/>
            <person name="Riddiford N."/>
            <person name="Rosenzvit M."/>
            <person name="Salinas G."/>
            <person name="Wasmuth J.D."/>
            <person name="Zamanian M."/>
            <person name="Zheng Y."/>
            <person name="Cai X."/>
            <person name="Soberon X."/>
            <person name="Olson P.D."/>
            <person name="Laclette J.P."/>
            <person name="Brehm K."/>
            <person name="Berriman M."/>
            <person name="Garciarrubio A."/>
            <person name="Bobes R.J."/>
            <person name="Fragoso G."/>
            <person name="Sanchez-Flores A."/>
            <person name="Estrada K."/>
            <person name="Cevallos M.A."/>
            <person name="Morett E."/>
            <person name="Gonzalez V."/>
            <person name="Portillo T."/>
            <person name="Ochoa-Leyva A."/>
            <person name="Jose M.V."/>
            <person name="Sciutto E."/>
            <person name="Landa A."/>
            <person name="Jimenez L."/>
            <person name="Valdes V."/>
            <person name="Carrero J.C."/>
            <person name="Larralde C."/>
            <person name="Morales-Montor J."/>
            <person name="Limon-Lason J."/>
            <person name="Soberon X."/>
            <person name="Laclette J.P."/>
        </authorList>
    </citation>
    <scope>NUCLEOTIDE SEQUENCE [LARGE SCALE GENOMIC DNA]</scope>
</reference>
<feature type="domain" description="RRM" evidence="3">
    <location>
        <begin position="153"/>
        <end position="224"/>
    </location>
</feature>
<dbReference type="SUPFAM" id="SSF54928">
    <property type="entry name" value="RNA-binding domain, RBD"/>
    <property type="match status" value="1"/>
</dbReference>
<dbReference type="GO" id="GO:0005634">
    <property type="term" value="C:nucleus"/>
    <property type="evidence" value="ECO:0007669"/>
    <property type="project" value="TreeGrafter"/>
</dbReference>
<dbReference type="PANTHER" id="PTHR19965">
    <property type="entry name" value="RNA AND EXPORT FACTOR BINDING PROTEIN"/>
    <property type="match status" value="1"/>
</dbReference>
<name>A0A068X1Z7_ECHGR</name>
<sequence>MVEDTFEKRLVRKPAKDRLGSNREDGMNIRRQNMSTDLRIKILNNLRGAPRRIDARRLLMQKRQFSRRLKNYIQVSRPGLTREVNVPFLIPRRTITNEYFRGVNPIPLTRQWSSSAISTSRPLTRTVENKPTGAGMLAQGSTVDSTISPIQGFRVEAKNLLPSVTIDDVYELFSGVGSLRSCNLVHPGQAEVIFNSPQDAQSAVTRYNGRELDGRPMIVTLTTPLASSSTTTLKGSALKSSGGFAAAVQNSRAPSLNGRGNLNRDVVNRAWNRNVSNFSRPVVFHVNL</sequence>
<dbReference type="Pfam" id="PF00076">
    <property type="entry name" value="RRM_1"/>
    <property type="match status" value="1"/>
</dbReference>
<keyword evidence="1 2" id="KW-0694">RNA-binding</keyword>
<dbReference type="SMART" id="SM00360">
    <property type="entry name" value="RRM"/>
    <property type="match status" value="1"/>
</dbReference>
<dbReference type="PANTHER" id="PTHR19965:SF94">
    <property type="entry name" value="FI13061P-RELATED"/>
    <property type="match status" value="1"/>
</dbReference>
<evidence type="ECO:0000313" key="6">
    <source>
        <dbReference type="WBParaSite" id="EgrG_000095500"/>
    </source>
</evidence>
<dbReference type="InterPro" id="IPR012677">
    <property type="entry name" value="Nucleotide-bd_a/b_plait_sf"/>
</dbReference>
<evidence type="ECO:0000259" key="3">
    <source>
        <dbReference type="PROSITE" id="PS50102"/>
    </source>
</evidence>
<organism evidence="4">
    <name type="scientific">Echinococcus granulosus</name>
    <name type="common">Hydatid tapeworm</name>
    <dbReference type="NCBI Taxonomy" id="6210"/>
    <lineage>
        <taxon>Eukaryota</taxon>
        <taxon>Metazoa</taxon>
        <taxon>Spiralia</taxon>
        <taxon>Lophotrochozoa</taxon>
        <taxon>Platyhelminthes</taxon>
        <taxon>Cestoda</taxon>
        <taxon>Eucestoda</taxon>
        <taxon>Cyclophyllidea</taxon>
        <taxon>Taeniidae</taxon>
        <taxon>Echinococcus</taxon>
        <taxon>Echinococcus granulosus group</taxon>
    </lineage>
</organism>
<dbReference type="OrthoDB" id="346839at2759"/>
<dbReference type="InterPro" id="IPR034784">
    <property type="entry name" value="PDIP3_RRM"/>
</dbReference>
<evidence type="ECO:0000256" key="2">
    <source>
        <dbReference type="PROSITE-ProRule" id="PRU00176"/>
    </source>
</evidence>
<evidence type="ECO:0000256" key="1">
    <source>
        <dbReference type="ARBA" id="ARBA00022884"/>
    </source>
</evidence>